<sequence length="729" mass="80160">MSTQPASLLSDIHPRSVAVDLDGYSLPRVTRTMDTSTGTNADAENPVSTLSTDVGVDGDGDGDGGREVTPHPPSAQTEQNPISTQAEPHQPSTQEEQHQPPLEPTSPIKVEEPEPIFAQRVQPKPVHSDNDVQSESGIQQQQQQQEKQQSEPIFRPGHHRQPPATHTGYTQSFASSSLGTPLGQMRAASTLPIRQMASRQQYLQFLQHQQQLLNAYMDRGTNEGNIAATSNRSAAGQANMFTAMNRGYNPYVYPSTPTLMGQNHMMAPRHPTYPTRGQFSAPAPAHAISDLPENGSEVKKRKRYTVIESDEEYEKSSTDDDSGSEDTPISSKASGPEERPTSSDQQNASNETEGFEAVQGSVSEGSDGETSGETPVKKKAPSQDGLGGNDSYEGLLKTPVRPVQKLQIENEDGNETMLEDEIGDSDDSDDSDDEPLWKRRQNRLAGKPPAEDDSIEDQPEDLADGHQPCVDIDWKIAAYEVIELPVAKNDPREIAVSIPGCIREKLILSQDFASQELLLFREVFLPNQKALEVPDAYPATAILNFHNICNMVLDSYYNHQMGDVSGFDLASDPQQDADEIDEGEVFFESAARWRTGLAKEGPNLRNQEVLKPAYTHIRGPQEFSEIALDIIYYIKEHGALPPESEESERPKKRAKPAKAGDQPRSRSELGKTEIKQASRATTEQKPAKSTPRVVKKAVDGTKSNPRQLPTRKKAKTSPKSKYGSISVRK</sequence>
<dbReference type="OrthoDB" id="3796908at2759"/>
<feature type="compositionally biased region" description="Polar residues" evidence="1">
    <location>
        <begin position="167"/>
        <end position="179"/>
    </location>
</feature>
<dbReference type="AlphaFoldDB" id="A0A9W4U5Y1"/>
<protein>
    <submittedName>
        <fullName evidence="2">Uncharacterized protein</fullName>
    </submittedName>
</protein>
<feature type="compositionally biased region" description="Polar residues" evidence="1">
    <location>
        <begin position="32"/>
        <end position="52"/>
    </location>
</feature>
<gene>
    <name evidence="2" type="ORF">PDIGIT_LOCUS2645</name>
</gene>
<feature type="compositionally biased region" description="Basic residues" evidence="1">
    <location>
        <begin position="709"/>
        <end position="718"/>
    </location>
</feature>
<accession>A0A9W4U5Y1</accession>
<proteinExistence type="predicted"/>
<feature type="compositionally biased region" description="Polar residues" evidence="1">
    <location>
        <begin position="342"/>
        <end position="352"/>
    </location>
</feature>
<evidence type="ECO:0000313" key="3">
    <source>
        <dbReference type="Proteomes" id="UP001152607"/>
    </source>
</evidence>
<dbReference type="EMBL" id="CAOQHR010000002">
    <property type="protein sequence ID" value="CAI6295872.1"/>
    <property type="molecule type" value="Genomic_DNA"/>
</dbReference>
<evidence type="ECO:0000256" key="1">
    <source>
        <dbReference type="SAM" id="MobiDB-lite"/>
    </source>
</evidence>
<comment type="caution">
    <text evidence="2">The sequence shown here is derived from an EMBL/GenBank/DDBJ whole genome shotgun (WGS) entry which is preliminary data.</text>
</comment>
<feature type="compositionally biased region" description="Acidic residues" evidence="1">
    <location>
        <begin position="451"/>
        <end position="462"/>
    </location>
</feature>
<organism evidence="2 3">
    <name type="scientific">Periconia digitata</name>
    <dbReference type="NCBI Taxonomy" id="1303443"/>
    <lineage>
        <taxon>Eukaryota</taxon>
        <taxon>Fungi</taxon>
        <taxon>Dikarya</taxon>
        <taxon>Ascomycota</taxon>
        <taxon>Pezizomycotina</taxon>
        <taxon>Dothideomycetes</taxon>
        <taxon>Pleosporomycetidae</taxon>
        <taxon>Pleosporales</taxon>
        <taxon>Massarineae</taxon>
        <taxon>Periconiaceae</taxon>
        <taxon>Periconia</taxon>
    </lineage>
</organism>
<dbReference type="Proteomes" id="UP001152607">
    <property type="component" value="Unassembled WGS sequence"/>
</dbReference>
<feature type="compositionally biased region" description="Basic and acidic residues" evidence="1">
    <location>
        <begin position="661"/>
        <end position="676"/>
    </location>
</feature>
<reference evidence="2" key="1">
    <citation type="submission" date="2023-01" db="EMBL/GenBank/DDBJ databases">
        <authorList>
            <person name="Van Ghelder C."/>
            <person name="Rancurel C."/>
        </authorList>
    </citation>
    <scope>NUCLEOTIDE SEQUENCE</scope>
    <source>
        <strain evidence="2">CNCM I-4278</strain>
    </source>
</reference>
<feature type="compositionally biased region" description="Acidic residues" evidence="1">
    <location>
        <begin position="308"/>
        <end position="324"/>
    </location>
</feature>
<feature type="region of interest" description="Disordered" evidence="1">
    <location>
        <begin position="122"/>
        <end position="181"/>
    </location>
</feature>
<feature type="compositionally biased region" description="Low complexity" evidence="1">
    <location>
        <begin position="133"/>
        <end position="151"/>
    </location>
</feature>
<feature type="region of interest" description="Disordered" evidence="1">
    <location>
        <begin position="1"/>
        <end position="109"/>
    </location>
</feature>
<keyword evidence="3" id="KW-1185">Reference proteome</keyword>
<feature type="compositionally biased region" description="Polar residues" evidence="1">
    <location>
        <begin position="360"/>
        <end position="373"/>
    </location>
</feature>
<feature type="compositionally biased region" description="Acidic residues" evidence="1">
    <location>
        <begin position="409"/>
        <end position="434"/>
    </location>
</feature>
<evidence type="ECO:0000313" key="2">
    <source>
        <dbReference type="EMBL" id="CAI6295872.1"/>
    </source>
</evidence>
<name>A0A9W4U5Y1_9PLEO</name>
<feature type="region of interest" description="Disordered" evidence="1">
    <location>
        <begin position="641"/>
        <end position="729"/>
    </location>
</feature>
<feature type="compositionally biased region" description="Polar residues" evidence="1">
    <location>
        <begin position="74"/>
        <end position="94"/>
    </location>
</feature>
<feature type="region of interest" description="Disordered" evidence="1">
    <location>
        <begin position="263"/>
        <end position="464"/>
    </location>
</feature>